<dbReference type="AlphaFoldDB" id="A0A660HU59"/>
<gene>
    <name evidence="1" type="ORF">AOB57_011870</name>
</gene>
<dbReference type="Proteomes" id="UP000053087">
    <property type="component" value="Chromosome"/>
</dbReference>
<reference evidence="1 2" key="1">
    <citation type="journal article" date="2016" name="Int. J. Syst. Evol. Microbiol.">
        <title>Methanosarcina flavescens sp. nov., a methanogenic archaeon isolated from a full-scale anaerobic digester.</title>
        <authorList>
            <person name="Kern T."/>
            <person name="Fischer M.A."/>
            <person name="Deppenmeier U."/>
            <person name="Schmitz R.A."/>
            <person name="Rother M."/>
        </authorList>
    </citation>
    <scope>NUCLEOTIDE SEQUENCE [LARGE SCALE GENOMIC DNA]</scope>
    <source>
        <strain evidence="1 2">E03.2</strain>
    </source>
</reference>
<keyword evidence="2" id="KW-1185">Reference proteome</keyword>
<dbReference type="EMBL" id="CP032683">
    <property type="protein sequence ID" value="AYK15792.1"/>
    <property type="molecule type" value="Genomic_DNA"/>
</dbReference>
<organism evidence="1 2">
    <name type="scientific">Methanosarcina flavescens</name>
    <dbReference type="NCBI Taxonomy" id="1715806"/>
    <lineage>
        <taxon>Archaea</taxon>
        <taxon>Methanobacteriati</taxon>
        <taxon>Methanobacteriota</taxon>
        <taxon>Stenosarchaea group</taxon>
        <taxon>Methanomicrobia</taxon>
        <taxon>Methanosarcinales</taxon>
        <taxon>Methanosarcinaceae</taxon>
        <taxon>Methanosarcina</taxon>
    </lineage>
</organism>
<evidence type="ECO:0000313" key="1">
    <source>
        <dbReference type="EMBL" id="AYK15792.1"/>
    </source>
</evidence>
<sequence>MNRQHRSRGLTLKRSGLVLFTIGLILITFSKFDKRTIEKGTLNLSDDLEKNELITPVRSELRIKLNGKREQNGRLLLYKNLIVQTAFGQRLNAVPPQESYKKG</sequence>
<accession>A0A660HU59</accession>
<dbReference type="KEGG" id="mfz:AOB57_011870"/>
<evidence type="ECO:0000313" key="2">
    <source>
        <dbReference type="Proteomes" id="UP000053087"/>
    </source>
</evidence>
<proteinExistence type="predicted"/>
<protein>
    <submittedName>
        <fullName evidence="1">Uncharacterized protein</fullName>
    </submittedName>
</protein>
<name>A0A660HU59_9EURY</name>